<dbReference type="AlphaFoldDB" id="A0A0E9SXE3"/>
<name>A0A0E9SXE3_ANGAN</name>
<organism evidence="1">
    <name type="scientific">Anguilla anguilla</name>
    <name type="common">European freshwater eel</name>
    <name type="synonym">Muraena anguilla</name>
    <dbReference type="NCBI Taxonomy" id="7936"/>
    <lineage>
        <taxon>Eukaryota</taxon>
        <taxon>Metazoa</taxon>
        <taxon>Chordata</taxon>
        <taxon>Craniata</taxon>
        <taxon>Vertebrata</taxon>
        <taxon>Euteleostomi</taxon>
        <taxon>Actinopterygii</taxon>
        <taxon>Neopterygii</taxon>
        <taxon>Teleostei</taxon>
        <taxon>Anguilliformes</taxon>
        <taxon>Anguillidae</taxon>
        <taxon>Anguilla</taxon>
    </lineage>
</organism>
<reference evidence="1" key="2">
    <citation type="journal article" date="2015" name="Fish Shellfish Immunol.">
        <title>Early steps in the European eel (Anguilla anguilla)-Vibrio vulnificus interaction in the gills: Role of the RtxA13 toxin.</title>
        <authorList>
            <person name="Callol A."/>
            <person name="Pajuelo D."/>
            <person name="Ebbesson L."/>
            <person name="Teles M."/>
            <person name="MacKenzie S."/>
            <person name="Amaro C."/>
        </authorList>
    </citation>
    <scope>NUCLEOTIDE SEQUENCE</scope>
</reference>
<dbReference type="EMBL" id="GBXM01063267">
    <property type="protein sequence ID" value="JAH45310.1"/>
    <property type="molecule type" value="Transcribed_RNA"/>
</dbReference>
<sequence>MQRQVWSKPSEVNTTTRNCFYAAYSKLGSSPVHRSTLDHI</sequence>
<reference evidence="1" key="1">
    <citation type="submission" date="2014-11" db="EMBL/GenBank/DDBJ databases">
        <authorList>
            <person name="Amaro Gonzalez C."/>
        </authorList>
    </citation>
    <scope>NUCLEOTIDE SEQUENCE</scope>
</reference>
<protein>
    <submittedName>
        <fullName evidence="1">Uncharacterized protein</fullName>
    </submittedName>
</protein>
<proteinExistence type="predicted"/>
<accession>A0A0E9SXE3</accession>
<evidence type="ECO:0000313" key="1">
    <source>
        <dbReference type="EMBL" id="JAH45310.1"/>
    </source>
</evidence>